<proteinExistence type="predicted"/>
<dbReference type="AlphaFoldDB" id="A0A6J4VR28"/>
<reference evidence="1" key="1">
    <citation type="submission" date="2020-02" db="EMBL/GenBank/DDBJ databases">
        <authorList>
            <person name="Meier V. D."/>
        </authorList>
    </citation>
    <scope>NUCLEOTIDE SEQUENCE</scope>
    <source>
        <strain evidence="1">AVDCRST_MAG86</strain>
    </source>
</reference>
<organism evidence="1">
    <name type="scientific">uncultured Truepera sp</name>
    <dbReference type="NCBI Taxonomy" id="543023"/>
    <lineage>
        <taxon>Bacteria</taxon>
        <taxon>Thermotogati</taxon>
        <taxon>Deinococcota</taxon>
        <taxon>Deinococci</taxon>
        <taxon>Trueperales</taxon>
        <taxon>Trueperaceae</taxon>
        <taxon>Truepera</taxon>
        <taxon>environmental samples</taxon>
    </lineage>
</organism>
<accession>A0A6J4VR28</accession>
<gene>
    <name evidence="1" type="ORF">AVDCRST_MAG86-2763</name>
</gene>
<dbReference type="Pfam" id="PF13692">
    <property type="entry name" value="Glyco_trans_1_4"/>
    <property type="match status" value="1"/>
</dbReference>
<evidence type="ECO:0000313" key="1">
    <source>
        <dbReference type="EMBL" id="CAA9580740.1"/>
    </source>
</evidence>
<dbReference type="Gene3D" id="3.40.50.2000">
    <property type="entry name" value="Glycogen Phosphorylase B"/>
    <property type="match status" value="2"/>
</dbReference>
<name>A0A6J4VR28_9DEIN</name>
<protein>
    <submittedName>
        <fullName evidence="1">Glycosyltransferase</fullName>
    </submittedName>
</protein>
<keyword evidence="1" id="KW-0808">Transferase</keyword>
<dbReference type="GO" id="GO:0016740">
    <property type="term" value="F:transferase activity"/>
    <property type="evidence" value="ECO:0007669"/>
    <property type="project" value="UniProtKB-KW"/>
</dbReference>
<dbReference type="SUPFAM" id="SSF53756">
    <property type="entry name" value="UDP-Glycosyltransferase/glycogen phosphorylase"/>
    <property type="match status" value="1"/>
</dbReference>
<dbReference type="EMBL" id="CADCWP010000248">
    <property type="protein sequence ID" value="CAA9580740.1"/>
    <property type="molecule type" value="Genomic_DNA"/>
</dbReference>
<sequence>MGAKLELMRPTRVLTWHVHGSYLYYLTQARCEFYLPVQPGHYSGRTPGYPWGENVFEVPAGEVGGLELDCVLFQSRRNYLQDQFETLSKAQRQLPRVYLEHDPPREHPTDTAHVVDDPEMLLVHVTHFNDLMWDSGRTPTRVIEHGVRVPEGARYTGELARGLVVINNLQSRGRRLGADLFGRARQEVPLDLMGIGAHTLGGVASLSLDELWTAGGRYRFFFNPIRYTSLGLAVCEAMTVGLPIVGLATTEMATAIENGRSGYVSTDLRVVIGRAKELLADPEAARRLGAGAREVALARFGIERFCRDWEDTFAGVNG</sequence>